<organism evidence="1 2">
    <name type="scientific">Actinomadura syzygii</name>
    <dbReference type="NCBI Taxonomy" id="1427538"/>
    <lineage>
        <taxon>Bacteria</taxon>
        <taxon>Bacillati</taxon>
        <taxon>Actinomycetota</taxon>
        <taxon>Actinomycetes</taxon>
        <taxon>Streptosporangiales</taxon>
        <taxon>Thermomonosporaceae</taxon>
        <taxon>Actinomadura</taxon>
    </lineage>
</organism>
<dbReference type="EMBL" id="VSFF01000013">
    <property type="protein sequence ID" value="TYC10046.1"/>
    <property type="molecule type" value="Genomic_DNA"/>
</dbReference>
<gene>
    <name evidence="1" type="ORF">FXF65_33680</name>
</gene>
<evidence type="ECO:0000313" key="2">
    <source>
        <dbReference type="Proteomes" id="UP000322634"/>
    </source>
</evidence>
<keyword evidence="2" id="KW-1185">Reference proteome</keyword>
<comment type="caution">
    <text evidence="1">The sequence shown here is derived from an EMBL/GenBank/DDBJ whole genome shotgun (WGS) entry which is preliminary data.</text>
</comment>
<dbReference type="AlphaFoldDB" id="A0A5D0TXF3"/>
<name>A0A5D0TXF3_9ACTN</name>
<sequence length="453" mass="49615">MGQATLLAKLAAERHWTPLAATRAFSKVARELGLPTLTVGERTWQRWCAGRLKGEPRPSSCRVLERMFGQPVRELLAPPMLSSRVPAAVPAAPPGEGAYWTHGAEADSDPSQMFEEIAIVADESARFARSVRRIDEHALDQFDADVERFATDYLRRPVYLTFRRIAQLRDEVFGILDNAHHPLDQQRRLYMIAGRLCALLAHANADLGHPREAETHARTAQICVELTGDNSLRAYIRWVQSNISYWRGDFRSAAEIAHAGRGLAQSGSAMLRLTSQESRALAAARDSDFGNAISAAVDARDRVADDDAEIGVFRFSPGKAAYYASEAFCEIASSVDAANRSLYLAQAKQQAHEALDLLSNDPHEQGSELYAAAASDLAAAHLAAQELDGFAEHLAGVLALPPEHRTVPVIRRVNRMSEQLEEYADTPLARDLREQIALFSAHPATAPELPAGG</sequence>
<protein>
    <recommendedName>
        <fullName evidence="3">XRE family transcriptional regulator</fullName>
    </recommendedName>
</protein>
<dbReference type="RefSeq" id="WP_148354093.1">
    <property type="nucleotide sequence ID" value="NZ_JBHSBF010000005.1"/>
</dbReference>
<dbReference type="OrthoDB" id="3215106at2"/>
<evidence type="ECO:0000313" key="1">
    <source>
        <dbReference type="EMBL" id="TYC10046.1"/>
    </source>
</evidence>
<dbReference type="Proteomes" id="UP000322634">
    <property type="component" value="Unassembled WGS sequence"/>
</dbReference>
<reference evidence="1 2" key="1">
    <citation type="submission" date="2019-08" db="EMBL/GenBank/DDBJ databases">
        <title>Actinomadura sp. nov. CYP1-5 isolated from mountain soil.</title>
        <authorList>
            <person name="Songsumanus A."/>
            <person name="Kuncharoen N."/>
            <person name="Kudo T."/>
            <person name="Yuki M."/>
            <person name="Igarashi Y."/>
            <person name="Tanasupawat S."/>
        </authorList>
    </citation>
    <scope>NUCLEOTIDE SEQUENCE [LARGE SCALE GENOMIC DNA]</scope>
    <source>
        <strain evidence="1 2">GKU157</strain>
    </source>
</reference>
<proteinExistence type="predicted"/>
<evidence type="ECO:0008006" key="3">
    <source>
        <dbReference type="Google" id="ProtNLM"/>
    </source>
</evidence>
<accession>A0A5D0TXF3</accession>